<dbReference type="Proteomes" id="UP000244811">
    <property type="component" value="Chromosome 4"/>
</dbReference>
<feature type="region of interest" description="Disordered" evidence="1">
    <location>
        <begin position="293"/>
        <end position="405"/>
    </location>
</feature>
<reference evidence="2" key="1">
    <citation type="submission" date="2022-07" db="EMBL/GenBank/DDBJ databases">
        <title>Evaluation of T. orientalis genome assembly methods using nanopore sequencing and analysis of variation between genomes.</title>
        <authorList>
            <person name="Yam J."/>
            <person name="Micallef M.L."/>
            <person name="Liu M."/>
            <person name="Djordjevic S.P."/>
            <person name="Bogema D.R."/>
            <person name="Jenkins C."/>
        </authorList>
    </citation>
    <scope>NUCLEOTIDE SEQUENCE</scope>
    <source>
        <strain evidence="2">Goon Nure</strain>
    </source>
</reference>
<evidence type="ECO:0000313" key="2">
    <source>
        <dbReference type="EMBL" id="UKK02406.2"/>
    </source>
</evidence>
<evidence type="ECO:0000256" key="1">
    <source>
        <dbReference type="SAM" id="MobiDB-lite"/>
    </source>
</evidence>
<sequence>MVFDKSKKNQTATKVADNLNDLCKKLNTAIQRKKDLKASKLVDIYDKCCVLRSQLEGLATKLLDSGNTREFEYVANISHTSSKILSNYEKLTSRPSYQPSLTNYSSLNTLNLTSNSGNLPGQNIQAGSLETNVNVSTFDGGNSMGSFEDNYGSGGNMNEIPGKVSRQSSQSDWAKFDTVFDNNEKTPLSTVAKEGYKTPSAREGYDQGERSGSNSRSLKVGKEGDFRDERRYKKDYLDTNMDASVDYFNTSLDLHNKQDDYYDDEFDDYEHEEEEEEEEFEGYPSQMFYGQERMNERGRRRKTEERGYRMSGKKMGMAERQPSASESKRVSVGVSSGVGGNRVVGTGRARVGREVESRMSGSKPGTRLDTHPGVHDRDHTSDRYREQQVGGHKYKEGRGMSGYPREQGTVELESRYESVKEGKEGARADFIVKTKLKRTTKGEFEEQKNEEVSESEKDMAEYIKMLEKFLQLTKFNSVINRLNEHEDDYKTKLSSLQSYYHDTYDGLEATTTQNTGVGHLGGVGGHSEGVVKANASIQMQGGEGGDWRSPQVNVGEGYPRGASQVAIVGGNPPVSPGKQAYKDETKLFGKEIEPLWRSESDGGLSNYLGDFLLTSDYRLIKTNKYEVHLDINQLNRDDFVLNMQLYFVAKINIASLNMNYINLNEGMAYVSTPTGAAKYRSGGIEGGNSTNNFGGLGAGRLSIGQMGEGVLMSSGRSGISSGGRMGGSVITTANNANLSSYPSRLRGSRGLSGGIMLVDERPLAKENNLTINLKVDLTTVIDFPVLQIKLIENDGNKSELRLLLPVGIFLSLVPLKYKLNQFEAFWNSMELTVNRQIRLFLSKMPVDLNNLINLLWKYFSVYLQEDVLLLSSCGTEVLLGSIFIKQGTLVVVQLRSICNALITSTMNMLKELFSSLSVKYDPNISNYTLKRVSSLPLNFQSNVQLNAVVKSIANYK</sequence>
<name>A0A976QTP8_THEOR</name>
<dbReference type="EMBL" id="CP056072">
    <property type="protein sequence ID" value="UKK02406.2"/>
    <property type="molecule type" value="Genomic_DNA"/>
</dbReference>
<evidence type="ECO:0000313" key="3">
    <source>
        <dbReference type="Proteomes" id="UP000244811"/>
    </source>
</evidence>
<feature type="compositionally biased region" description="Basic and acidic residues" evidence="1">
    <location>
        <begin position="366"/>
        <end position="386"/>
    </location>
</feature>
<proteinExistence type="predicted"/>
<feature type="region of interest" description="Disordered" evidence="1">
    <location>
        <begin position="191"/>
        <end position="225"/>
    </location>
</feature>
<accession>A0A976QTP8</accession>
<gene>
    <name evidence="2" type="ORF">MACK_002498</name>
</gene>
<organism evidence="2 3">
    <name type="scientific">Theileria orientalis</name>
    <dbReference type="NCBI Taxonomy" id="68886"/>
    <lineage>
        <taxon>Eukaryota</taxon>
        <taxon>Sar</taxon>
        <taxon>Alveolata</taxon>
        <taxon>Apicomplexa</taxon>
        <taxon>Aconoidasida</taxon>
        <taxon>Piroplasmida</taxon>
        <taxon>Theileriidae</taxon>
        <taxon>Theileria</taxon>
    </lineage>
</organism>
<feature type="compositionally biased region" description="Basic and acidic residues" evidence="1">
    <location>
        <begin position="293"/>
        <end position="308"/>
    </location>
</feature>
<protein>
    <submittedName>
        <fullName evidence="2">Uncharacterized protein</fullName>
    </submittedName>
</protein>
<dbReference type="AlphaFoldDB" id="A0A976QTP8"/>